<gene>
    <name evidence="3" type="ORF">GCM10007298_24990</name>
</gene>
<organism evidence="3 4">
    <name type="scientific">Williamsia phyllosphaerae</name>
    <dbReference type="NCBI Taxonomy" id="885042"/>
    <lineage>
        <taxon>Bacteria</taxon>
        <taxon>Bacillati</taxon>
        <taxon>Actinomycetota</taxon>
        <taxon>Actinomycetes</taxon>
        <taxon>Mycobacteriales</taxon>
        <taxon>Nocardiaceae</taxon>
        <taxon>Williamsia</taxon>
    </lineage>
</organism>
<protein>
    <recommendedName>
        <fullName evidence="2">HTH merR-type domain-containing protein</fullName>
    </recommendedName>
</protein>
<sequence>MHSSSYAGSVTTTTDPLLVGGSDDERTYGIAEVSTITGLTPDTLRWYEREGMVPPIPRGGDRRRRYTDRYIGAITLLVRLRETGLPVADMRRFAQLIEGGPDTHPERLAILLAHRARIAERRRLIDETSDALENKIRHYTGLIESGGECTAADRSAQRGS</sequence>
<dbReference type="Pfam" id="PF13411">
    <property type="entry name" value="MerR_1"/>
    <property type="match status" value="1"/>
</dbReference>
<comment type="caution">
    <text evidence="3">The sequence shown here is derived from an EMBL/GenBank/DDBJ whole genome shotgun (WGS) entry which is preliminary data.</text>
</comment>
<reference evidence="4" key="1">
    <citation type="journal article" date="2019" name="Int. J. Syst. Evol. Microbiol.">
        <title>The Global Catalogue of Microorganisms (GCM) 10K type strain sequencing project: providing services to taxonomists for standard genome sequencing and annotation.</title>
        <authorList>
            <consortium name="The Broad Institute Genomics Platform"/>
            <consortium name="The Broad Institute Genome Sequencing Center for Infectious Disease"/>
            <person name="Wu L."/>
            <person name="Ma J."/>
        </authorList>
    </citation>
    <scope>NUCLEOTIDE SEQUENCE [LARGE SCALE GENOMIC DNA]</scope>
    <source>
        <strain evidence="4">CCM 7855</strain>
    </source>
</reference>
<dbReference type="Proteomes" id="UP000632454">
    <property type="component" value="Unassembled WGS sequence"/>
</dbReference>
<dbReference type="SMART" id="SM00422">
    <property type="entry name" value="HTH_MERR"/>
    <property type="match status" value="1"/>
</dbReference>
<evidence type="ECO:0000259" key="2">
    <source>
        <dbReference type="PROSITE" id="PS50937"/>
    </source>
</evidence>
<dbReference type="PROSITE" id="PS50937">
    <property type="entry name" value="HTH_MERR_2"/>
    <property type="match status" value="1"/>
</dbReference>
<dbReference type="InterPro" id="IPR000551">
    <property type="entry name" value="MerR-type_HTH_dom"/>
</dbReference>
<keyword evidence="4" id="KW-1185">Reference proteome</keyword>
<keyword evidence="1" id="KW-0238">DNA-binding</keyword>
<proteinExistence type="predicted"/>
<name>A0ABQ1UVM0_9NOCA</name>
<evidence type="ECO:0000256" key="1">
    <source>
        <dbReference type="ARBA" id="ARBA00023125"/>
    </source>
</evidence>
<accession>A0ABQ1UVM0</accession>
<dbReference type="PANTHER" id="PTHR30204">
    <property type="entry name" value="REDOX-CYCLING DRUG-SENSING TRANSCRIPTIONAL ACTIVATOR SOXR"/>
    <property type="match status" value="1"/>
</dbReference>
<feature type="domain" description="HTH merR-type" evidence="2">
    <location>
        <begin position="27"/>
        <end position="96"/>
    </location>
</feature>
<dbReference type="CDD" id="cd01109">
    <property type="entry name" value="HTH_YyaN"/>
    <property type="match status" value="1"/>
</dbReference>
<dbReference type="Gene3D" id="1.10.1660.10">
    <property type="match status" value="1"/>
</dbReference>
<dbReference type="SUPFAM" id="SSF46955">
    <property type="entry name" value="Putative DNA-binding domain"/>
    <property type="match status" value="1"/>
</dbReference>
<dbReference type="PANTHER" id="PTHR30204:SF98">
    <property type="entry name" value="HTH-TYPE TRANSCRIPTIONAL REGULATOR ADHR"/>
    <property type="match status" value="1"/>
</dbReference>
<dbReference type="PROSITE" id="PS00552">
    <property type="entry name" value="HTH_MERR_1"/>
    <property type="match status" value="1"/>
</dbReference>
<dbReference type="InterPro" id="IPR009061">
    <property type="entry name" value="DNA-bd_dom_put_sf"/>
</dbReference>
<dbReference type="EMBL" id="BMCS01000001">
    <property type="protein sequence ID" value="GGF28221.1"/>
    <property type="molecule type" value="Genomic_DNA"/>
</dbReference>
<dbReference type="InterPro" id="IPR047057">
    <property type="entry name" value="MerR_fam"/>
</dbReference>
<evidence type="ECO:0000313" key="3">
    <source>
        <dbReference type="EMBL" id="GGF28221.1"/>
    </source>
</evidence>
<evidence type="ECO:0000313" key="4">
    <source>
        <dbReference type="Proteomes" id="UP000632454"/>
    </source>
</evidence>